<dbReference type="AlphaFoldDB" id="A0A0E3B758"/>
<evidence type="ECO:0000313" key="1">
    <source>
        <dbReference type="EMBL" id="ALO25391.1"/>
    </source>
</evidence>
<proteinExistence type="predicted"/>
<dbReference type="EMBL" id="CP012029">
    <property type="protein sequence ID" value="ALO25391.1"/>
    <property type="molecule type" value="Genomic_DNA"/>
</dbReference>
<name>A0A0E3B758_LEPBO</name>
<dbReference type="RefSeq" id="WP_002741518.1">
    <property type="nucleotide sequence ID" value="NZ_CP012029.1"/>
</dbReference>
<gene>
    <name evidence="1" type="ORF">LBBP_01084</name>
</gene>
<sequence>MFQKLECRIFLKNQQFRIRYNFVRTSLFEREFVEKMRKNFLELFQKYLRMIGIDVLSKDKVF</sequence>
<dbReference type="PATRIC" id="fig|280505.15.peg.1060"/>
<accession>A0A0E3B758</accession>
<evidence type="ECO:0000313" key="2">
    <source>
        <dbReference type="Proteomes" id="UP000058857"/>
    </source>
</evidence>
<organism evidence="1">
    <name type="scientific">Leptospira borgpetersenii serovar Ballum</name>
    <dbReference type="NCBI Taxonomy" id="280505"/>
    <lineage>
        <taxon>Bacteria</taxon>
        <taxon>Pseudomonadati</taxon>
        <taxon>Spirochaetota</taxon>
        <taxon>Spirochaetia</taxon>
        <taxon>Leptospirales</taxon>
        <taxon>Leptospiraceae</taxon>
        <taxon>Leptospira</taxon>
    </lineage>
</organism>
<dbReference type="Proteomes" id="UP000058857">
    <property type="component" value="Chromosome 1"/>
</dbReference>
<reference evidence="1 2" key="1">
    <citation type="journal article" date="2015" name="PLoS Negl. Trop. Dis.">
        <title>Distribution of Plasmids in Distinct Leptospira Pathogenic Species.</title>
        <authorList>
            <person name="Wang Y."/>
            <person name="Zhuang X."/>
            <person name="Zhong Y."/>
            <person name="Zhang C."/>
            <person name="Zhang Y."/>
            <person name="Zeng L."/>
            <person name="Zhu Y."/>
            <person name="He P."/>
            <person name="Dong K."/>
            <person name="Pal U."/>
            <person name="Guo X."/>
            <person name="Qin J."/>
        </authorList>
    </citation>
    <scope>NUCLEOTIDE SEQUENCE [LARGE SCALE GENOMIC DNA]</scope>
    <source>
        <strain evidence="1 2">56604</strain>
    </source>
</reference>
<protein>
    <submittedName>
        <fullName evidence="1">Uncharacterized protein</fullName>
    </submittedName>
</protein>